<dbReference type="EMBL" id="JH921439">
    <property type="protein sequence ID" value="EKD16165.1"/>
    <property type="molecule type" value="Genomic_DNA"/>
</dbReference>
<evidence type="ECO:0000313" key="3">
    <source>
        <dbReference type="EMBL" id="EKD16165.1"/>
    </source>
</evidence>
<evidence type="ECO:0000256" key="2">
    <source>
        <dbReference type="SAM" id="Phobius"/>
    </source>
</evidence>
<protein>
    <submittedName>
        <fullName evidence="3">Uncharacterized protein</fullName>
    </submittedName>
</protein>
<reference evidence="3 4" key="1">
    <citation type="journal article" date="2012" name="BMC Genomics">
        <title>Sequencing the genome of Marssonina brunnea reveals fungus-poplar co-evolution.</title>
        <authorList>
            <person name="Zhu S."/>
            <person name="Cao Y.-Z."/>
            <person name="Jiang C."/>
            <person name="Tan B.-Y."/>
            <person name="Wang Z."/>
            <person name="Feng S."/>
            <person name="Zhang L."/>
            <person name="Su X.-H."/>
            <person name="Brejova B."/>
            <person name="Vinar T."/>
            <person name="Xu M."/>
            <person name="Wang M.-X."/>
            <person name="Zhang S.-G."/>
            <person name="Huang M.-R."/>
            <person name="Wu R."/>
            <person name="Zhou Y."/>
        </authorList>
    </citation>
    <scope>NUCLEOTIDE SEQUENCE [LARGE SCALE GENOMIC DNA]</scope>
    <source>
        <strain evidence="3 4">MB_m1</strain>
    </source>
</reference>
<keyword evidence="2" id="KW-0812">Transmembrane</keyword>
<feature type="transmembrane region" description="Helical" evidence="2">
    <location>
        <begin position="187"/>
        <end position="204"/>
    </location>
</feature>
<evidence type="ECO:0000256" key="1">
    <source>
        <dbReference type="SAM" id="MobiDB-lite"/>
    </source>
</evidence>
<evidence type="ECO:0000313" key="4">
    <source>
        <dbReference type="Proteomes" id="UP000006753"/>
    </source>
</evidence>
<feature type="region of interest" description="Disordered" evidence="1">
    <location>
        <begin position="211"/>
        <end position="241"/>
    </location>
</feature>
<name>K1WFG9_MARBU</name>
<keyword evidence="2" id="KW-1133">Transmembrane helix</keyword>
<keyword evidence="4" id="KW-1185">Reference proteome</keyword>
<keyword evidence="2" id="KW-0472">Membrane</keyword>
<dbReference type="KEGG" id="mbe:MBM_05459"/>
<proteinExistence type="predicted"/>
<gene>
    <name evidence="3" type="ORF">MBM_05459</name>
</gene>
<feature type="compositionally biased region" description="Basic residues" evidence="1">
    <location>
        <begin position="211"/>
        <end position="222"/>
    </location>
</feature>
<dbReference type="HOGENOM" id="CLU_1151990_0_0_1"/>
<dbReference type="AlphaFoldDB" id="K1WFG9"/>
<organism evidence="3 4">
    <name type="scientific">Marssonina brunnea f. sp. multigermtubi (strain MB_m1)</name>
    <name type="common">Marssonina leaf spot fungus</name>
    <dbReference type="NCBI Taxonomy" id="1072389"/>
    <lineage>
        <taxon>Eukaryota</taxon>
        <taxon>Fungi</taxon>
        <taxon>Dikarya</taxon>
        <taxon>Ascomycota</taxon>
        <taxon>Pezizomycotina</taxon>
        <taxon>Leotiomycetes</taxon>
        <taxon>Helotiales</taxon>
        <taxon>Drepanopezizaceae</taxon>
        <taxon>Drepanopeziza</taxon>
    </lineage>
</organism>
<accession>K1WFG9</accession>
<sequence length="241" mass="27113">MLVVSDLPVGVLAAILFPSRLHLRKVVRWIKAKSDVNIGVRGKASKQRLVVEAIDQVYYISMLVVHGPEGIDVMVEGVDHRSKLRYDTSAAYSVDFLLSHLEKTKPRLPPKILSAQRRHPPHSFRSIYVETKTASKHSTIAIAIAISISTFKQDKSSLKKTSPTAAMGIREQLAINSFSSGMTAVEGFATGCVITVFIHSYLYYRRQRTLHRRGQSSSRRRHHDEENGQIPLQDRNVENLD</sequence>
<dbReference type="Proteomes" id="UP000006753">
    <property type="component" value="Unassembled WGS sequence"/>
</dbReference>
<dbReference type="InParanoid" id="K1WFG9"/>